<name>A0A649VMA3_9CAUD</name>
<dbReference type="KEGG" id="vg:63026944"/>
<evidence type="ECO:0000313" key="3">
    <source>
        <dbReference type="EMBL" id="QGJ93560.1"/>
    </source>
</evidence>
<keyword evidence="2" id="KW-0812">Transmembrane</keyword>
<organism evidence="3 4">
    <name type="scientific">Gordonia phage MelBins</name>
    <dbReference type="NCBI Taxonomy" id="2656540"/>
    <lineage>
        <taxon>Viruses</taxon>
        <taxon>Duplodnaviria</taxon>
        <taxon>Heunggongvirae</taxon>
        <taxon>Uroviricota</taxon>
        <taxon>Caudoviricetes</taxon>
        <taxon>Stackebrandtviridae</taxon>
        <taxon>Schenleyvirinae</taxon>
        <taxon>Leonardvirus</taxon>
        <taxon>Leonardvirus melbins</taxon>
    </lineage>
</organism>
<evidence type="ECO:0000256" key="1">
    <source>
        <dbReference type="SAM" id="MobiDB-lite"/>
    </source>
</evidence>
<evidence type="ECO:0000256" key="2">
    <source>
        <dbReference type="SAM" id="Phobius"/>
    </source>
</evidence>
<dbReference type="EMBL" id="MN586028">
    <property type="protein sequence ID" value="QGJ93560.1"/>
    <property type="molecule type" value="Genomic_DNA"/>
</dbReference>
<feature type="transmembrane region" description="Helical" evidence="2">
    <location>
        <begin position="217"/>
        <end position="237"/>
    </location>
</feature>
<protein>
    <submittedName>
        <fullName evidence="3">Uncharacterized protein</fullName>
    </submittedName>
</protein>
<sequence>MGYQPRDRAPKSPPPNRRPPRGSAGVSTPRQQRQLFNEQVREQLEAKAAAVARHAAESARRGAGVLFPHYDLEVPQLPPHIAMRTFCEHLSSTATDTGGDVTARLRDHHGTIVHVTARRDGSYAVQNVDPVDPWPTADEPVFVDWGSSEYPDERVRADRRAARADRPDPFTRMFRALARFLGAIPGAFRDHRSAAIAATLVGIWVVVVTVADNPAVTAVVSAVLGLVAGYLTTWPRVQSRRQRRAARDAELAERADRQHQLYMQDPAAYLRRIEKGETL</sequence>
<keyword evidence="2" id="KW-0472">Membrane</keyword>
<feature type="transmembrane region" description="Helical" evidence="2">
    <location>
        <begin position="194"/>
        <end position="211"/>
    </location>
</feature>
<gene>
    <name evidence="3" type="primary">6</name>
    <name evidence="3" type="ORF">SEA_MELBINS_6</name>
</gene>
<feature type="region of interest" description="Disordered" evidence="1">
    <location>
        <begin position="1"/>
        <end position="31"/>
    </location>
</feature>
<accession>A0A649VMA3</accession>
<dbReference type="Proteomes" id="UP000425543">
    <property type="component" value="Segment"/>
</dbReference>
<dbReference type="GeneID" id="63026944"/>
<reference evidence="3 4" key="1">
    <citation type="submission" date="2019-10" db="EMBL/GenBank/DDBJ databases">
        <authorList>
            <person name="Hernandez-Flores M.J."/>
            <person name="Aleman-Lozada M."/>
            <person name="Aponte-Olivieri F."/>
            <person name="Cruz-Velazquez M.A."/>
            <person name="Diaz-Melendez B.J."/>
            <person name="Jana-Martinez N.E."/>
            <person name="Medina-Santiago V."/>
            <person name="Mercado-Mulero C."/>
            <person name="Herrera-DelValle R.J."/>
            <person name="Ocasio-Caldero C.E."/>
            <person name="Silva-Martinez J.O."/>
            <person name="Fernandez-Martinez M."/>
            <person name="Vazquez E."/>
            <person name="Rubin M.R."/>
            <person name="Fryberger R.B."/>
            <person name="Garlena R.A."/>
            <person name="Russell D.A."/>
            <person name="Pope W.H."/>
            <person name="Jacobs-Sera D."/>
            <person name="Hatfull G.F."/>
        </authorList>
    </citation>
    <scope>NUCLEOTIDE SEQUENCE [LARGE SCALE GENOMIC DNA]</scope>
</reference>
<dbReference type="RefSeq" id="YP_010002394.1">
    <property type="nucleotide sequence ID" value="NC_053244.1"/>
</dbReference>
<keyword evidence="2" id="KW-1133">Transmembrane helix</keyword>
<keyword evidence="4" id="KW-1185">Reference proteome</keyword>
<proteinExistence type="predicted"/>
<evidence type="ECO:0000313" key="4">
    <source>
        <dbReference type="Proteomes" id="UP000425543"/>
    </source>
</evidence>
<feature type="compositionally biased region" description="Basic and acidic residues" evidence="1">
    <location>
        <begin position="1"/>
        <end position="10"/>
    </location>
</feature>